<dbReference type="Gene3D" id="1.10.10.60">
    <property type="entry name" value="Homeodomain-like"/>
    <property type="match status" value="1"/>
</dbReference>
<accession>A0AAD8I2F1</accession>
<dbReference type="EMBL" id="JAUIZM010000006">
    <property type="protein sequence ID" value="KAK1377420.1"/>
    <property type="molecule type" value="Genomic_DNA"/>
</dbReference>
<evidence type="ECO:0000259" key="7">
    <source>
        <dbReference type="Pfam" id="PF14379"/>
    </source>
</evidence>
<dbReference type="InterPro" id="IPR001005">
    <property type="entry name" value="SANT/Myb"/>
</dbReference>
<evidence type="ECO:0000256" key="2">
    <source>
        <dbReference type="ARBA" id="ARBA00023015"/>
    </source>
</evidence>
<keyword evidence="9" id="KW-1185">Reference proteome</keyword>
<evidence type="ECO:0000256" key="5">
    <source>
        <dbReference type="ARBA" id="ARBA00023242"/>
    </source>
</evidence>
<sequence length="252" mass="28756">MGSSRSDRSAKERLKWTQELHDLFEKAVNQLGGPYRATPKGILKAMRKSEITIYHVKSHLQNSERDCTFMIIVVQVSNDETYAHIIQGAQLNEALQMQMAVQRRMNDQHEVQRNLKVKIEAQGRFLERIAEDYKNCPNIAKRTKLLSPTSLPSLCEESESSAKEFESDFETSKTEIISAEELPAPKRLRIEYDNFQQRYGKCASVASDTHLQQCVLTPKPSKISYQSPEISFPWNATAYCQSPLMPASYGSF</sequence>
<dbReference type="InterPro" id="IPR006447">
    <property type="entry name" value="Myb_dom_plants"/>
</dbReference>
<gene>
    <name evidence="8" type="ORF">POM88_024164</name>
</gene>
<feature type="domain" description="Myb-like" evidence="6">
    <location>
        <begin position="13"/>
        <end position="62"/>
    </location>
</feature>
<evidence type="ECO:0000259" key="6">
    <source>
        <dbReference type="Pfam" id="PF00249"/>
    </source>
</evidence>
<dbReference type="InterPro" id="IPR025756">
    <property type="entry name" value="Myb_CC_LHEQLE"/>
</dbReference>
<dbReference type="InterPro" id="IPR009057">
    <property type="entry name" value="Homeodomain-like_sf"/>
</dbReference>
<keyword evidence="5" id="KW-0539">Nucleus</keyword>
<keyword evidence="2" id="KW-0805">Transcription regulation</keyword>
<protein>
    <submittedName>
        <fullName evidence="8">Octamer-binding transcription factor</fullName>
    </submittedName>
</protein>
<proteinExistence type="inferred from homology"/>
<evidence type="ECO:0000256" key="3">
    <source>
        <dbReference type="ARBA" id="ARBA00023054"/>
    </source>
</evidence>
<dbReference type="NCBIfam" id="TIGR01557">
    <property type="entry name" value="myb_SHAQKYF"/>
    <property type="match status" value="1"/>
</dbReference>
<dbReference type="GO" id="GO:0003700">
    <property type="term" value="F:DNA-binding transcription factor activity"/>
    <property type="evidence" value="ECO:0007669"/>
    <property type="project" value="InterPro"/>
</dbReference>
<evidence type="ECO:0000256" key="1">
    <source>
        <dbReference type="ARBA" id="ARBA00006783"/>
    </source>
</evidence>
<keyword evidence="4" id="KW-0804">Transcription</keyword>
<dbReference type="InterPro" id="IPR046955">
    <property type="entry name" value="PHR1-like"/>
</dbReference>
<dbReference type="Pfam" id="PF00249">
    <property type="entry name" value="Myb_DNA-binding"/>
    <property type="match status" value="1"/>
</dbReference>
<dbReference type="PANTHER" id="PTHR31499:SF79">
    <property type="entry name" value="HTH MYB-TYPE DOMAIN-CONTAINING PROTEIN"/>
    <property type="match status" value="1"/>
</dbReference>
<name>A0AAD8I2F1_9APIA</name>
<dbReference type="GO" id="GO:0003677">
    <property type="term" value="F:DNA binding"/>
    <property type="evidence" value="ECO:0007669"/>
    <property type="project" value="InterPro"/>
</dbReference>
<reference evidence="8" key="1">
    <citation type="submission" date="2023-02" db="EMBL/GenBank/DDBJ databases">
        <title>Genome of toxic invasive species Heracleum sosnowskyi carries increased number of genes despite the absence of recent whole-genome duplications.</title>
        <authorList>
            <person name="Schelkunov M."/>
            <person name="Shtratnikova V."/>
            <person name="Makarenko M."/>
            <person name="Klepikova A."/>
            <person name="Omelchenko D."/>
            <person name="Novikova G."/>
            <person name="Obukhova E."/>
            <person name="Bogdanov V."/>
            <person name="Penin A."/>
            <person name="Logacheva M."/>
        </authorList>
    </citation>
    <scope>NUCLEOTIDE SEQUENCE</scope>
    <source>
        <strain evidence="8">Hsosn_3</strain>
        <tissue evidence="8">Leaf</tissue>
    </source>
</reference>
<dbReference type="PANTHER" id="PTHR31499">
    <property type="entry name" value="MYB FAMILY TRANSCRIPTION FACTOR PHL11"/>
    <property type="match status" value="1"/>
</dbReference>
<feature type="domain" description="MYB-CC type transcription factor LHEQLE-containing" evidence="7">
    <location>
        <begin position="90"/>
        <end position="132"/>
    </location>
</feature>
<dbReference type="Pfam" id="PF14379">
    <property type="entry name" value="Myb_CC_LHEQLE"/>
    <property type="match status" value="1"/>
</dbReference>
<comment type="similarity">
    <text evidence="1">Belongs to the MYB-CC family.</text>
</comment>
<comment type="caution">
    <text evidence="8">The sequence shown here is derived from an EMBL/GenBank/DDBJ whole genome shotgun (WGS) entry which is preliminary data.</text>
</comment>
<dbReference type="SUPFAM" id="SSF46689">
    <property type="entry name" value="Homeodomain-like"/>
    <property type="match status" value="1"/>
</dbReference>
<organism evidence="8 9">
    <name type="scientific">Heracleum sosnowskyi</name>
    <dbReference type="NCBI Taxonomy" id="360622"/>
    <lineage>
        <taxon>Eukaryota</taxon>
        <taxon>Viridiplantae</taxon>
        <taxon>Streptophyta</taxon>
        <taxon>Embryophyta</taxon>
        <taxon>Tracheophyta</taxon>
        <taxon>Spermatophyta</taxon>
        <taxon>Magnoliopsida</taxon>
        <taxon>eudicotyledons</taxon>
        <taxon>Gunneridae</taxon>
        <taxon>Pentapetalae</taxon>
        <taxon>asterids</taxon>
        <taxon>campanulids</taxon>
        <taxon>Apiales</taxon>
        <taxon>Apiaceae</taxon>
        <taxon>Apioideae</taxon>
        <taxon>apioid superclade</taxon>
        <taxon>Tordylieae</taxon>
        <taxon>Tordyliinae</taxon>
        <taxon>Heracleum</taxon>
    </lineage>
</organism>
<evidence type="ECO:0000313" key="9">
    <source>
        <dbReference type="Proteomes" id="UP001237642"/>
    </source>
</evidence>
<reference evidence="8" key="2">
    <citation type="submission" date="2023-05" db="EMBL/GenBank/DDBJ databases">
        <authorList>
            <person name="Schelkunov M.I."/>
        </authorList>
    </citation>
    <scope>NUCLEOTIDE SEQUENCE</scope>
    <source>
        <strain evidence="8">Hsosn_3</strain>
        <tissue evidence="8">Leaf</tissue>
    </source>
</reference>
<keyword evidence="3" id="KW-0175">Coiled coil</keyword>
<evidence type="ECO:0000256" key="4">
    <source>
        <dbReference type="ARBA" id="ARBA00023163"/>
    </source>
</evidence>
<evidence type="ECO:0000313" key="8">
    <source>
        <dbReference type="EMBL" id="KAK1377420.1"/>
    </source>
</evidence>
<dbReference type="AlphaFoldDB" id="A0AAD8I2F1"/>
<dbReference type="Proteomes" id="UP001237642">
    <property type="component" value="Unassembled WGS sequence"/>
</dbReference>